<evidence type="ECO:0000313" key="2">
    <source>
        <dbReference type="Proteomes" id="UP001062846"/>
    </source>
</evidence>
<evidence type="ECO:0000313" key="1">
    <source>
        <dbReference type="EMBL" id="KAI8541001.1"/>
    </source>
</evidence>
<organism evidence="1 2">
    <name type="scientific">Rhododendron molle</name>
    <name type="common">Chinese azalea</name>
    <name type="synonym">Azalea mollis</name>
    <dbReference type="NCBI Taxonomy" id="49168"/>
    <lineage>
        <taxon>Eukaryota</taxon>
        <taxon>Viridiplantae</taxon>
        <taxon>Streptophyta</taxon>
        <taxon>Embryophyta</taxon>
        <taxon>Tracheophyta</taxon>
        <taxon>Spermatophyta</taxon>
        <taxon>Magnoliopsida</taxon>
        <taxon>eudicotyledons</taxon>
        <taxon>Gunneridae</taxon>
        <taxon>Pentapetalae</taxon>
        <taxon>asterids</taxon>
        <taxon>Ericales</taxon>
        <taxon>Ericaceae</taxon>
        <taxon>Ericoideae</taxon>
        <taxon>Rhodoreae</taxon>
        <taxon>Rhododendron</taxon>
    </lineage>
</organism>
<comment type="caution">
    <text evidence="1">The sequence shown here is derived from an EMBL/GenBank/DDBJ whole genome shotgun (WGS) entry which is preliminary data.</text>
</comment>
<keyword evidence="2" id="KW-1185">Reference proteome</keyword>
<name>A0ACC0MIX1_RHOML</name>
<protein>
    <submittedName>
        <fullName evidence="1">Uncharacterized protein</fullName>
    </submittedName>
</protein>
<accession>A0ACC0MIX1</accession>
<gene>
    <name evidence="1" type="ORF">RHMOL_Rhmol08G0028800</name>
</gene>
<sequence>MPEAQKYAAYGFRVVVKGAQRCRCCDSSEVRRNAVKEAQMSCKRIKFNVEINDATGSIPATIFAEKAEELYNITAAEIINNTTDANLLVHAICLQALPNSV</sequence>
<reference evidence="1" key="1">
    <citation type="submission" date="2022-02" db="EMBL/GenBank/DDBJ databases">
        <title>Plant Genome Project.</title>
        <authorList>
            <person name="Zhang R.-G."/>
        </authorList>
    </citation>
    <scope>NUCLEOTIDE SEQUENCE</scope>
    <source>
        <strain evidence="1">AT1</strain>
    </source>
</reference>
<dbReference type="EMBL" id="CM046395">
    <property type="protein sequence ID" value="KAI8541001.1"/>
    <property type="molecule type" value="Genomic_DNA"/>
</dbReference>
<dbReference type="Proteomes" id="UP001062846">
    <property type="component" value="Chromosome 8"/>
</dbReference>
<proteinExistence type="predicted"/>